<dbReference type="InterPro" id="IPR036872">
    <property type="entry name" value="CH_dom_sf"/>
</dbReference>
<proteinExistence type="predicted"/>
<name>A0A674AMD9_SALTR</name>
<dbReference type="GO" id="GO:0023051">
    <property type="term" value="P:regulation of signaling"/>
    <property type="evidence" value="ECO:0007669"/>
    <property type="project" value="InterPro"/>
</dbReference>
<evidence type="ECO:0000313" key="1">
    <source>
        <dbReference type="Ensembl" id="ENSSTUP00000060037.1"/>
    </source>
</evidence>
<dbReference type="PANTHER" id="PTHR46767">
    <property type="entry name" value="LIM DOMAIN ONLY PROTEIN 7"/>
    <property type="match status" value="1"/>
</dbReference>
<dbReference type="Proteomes" id="UP000472277">
    <property type="component" value="Chromosome 20"/>
</dbReference>
<dbReference type="OMA" id="RAQCDCF"/>
<reference evidence="1" key="1">
    <citation type="submission" date="2025-08" db="UniProtKB">
        <authorList>
            <consortium name="Ensembl"/>
        </authorList>
    </citation>
    <scope>IDENTIFICATION</scope>
</reference>
<protein>
    <submittedName>
        <fullName evidence="1">Uncharacterized protein</fullName>
    </submittedName>
</protein>
<dbReference type="Ensembl" id="ENSSTUT00000063179.1">
    <property type="protein sequence ID" value="ENSSTUP00000060037.1"/>
    <property type="gene ID" value="ENSSTUG00000025859.1"/>
</dbReference>
<sequence length="146" mass="16579">MEWREQSSISCDSAFLEAQIWVEVRRTTKIFNCKLCSLPLIKPGIIKRVNRLSTPIAGLDNVIVFLRLKEAQLFRPGDLQDTSTRVDVKKTTTTKLKTMSSFSQVLITIYWLGRKAQCEPFYNGPNLNLKAFEGLLDIAALSKVNK</sequence>
<dbReference type="PANTHER" id="PTHR46767:SF2">
    <property type="entry name" value="LIM DOMAIN 7B"/>
    <property type="match status" value="1"/>
</dbReference>
<accession>A0A674AMD9</accession>
<organism evidence="1 2">
    <name type="scientific">Salmo trutta</name>
    <name type="common">Brown trout</name>
    <dbReference type="NCBI Taxonomy" id="8032"/>
    <lineage>
        <taxon>Eukaryota</taxon>
        <taxon>Metazoa</taxon>
        <taxon>Chordata</taxon>
        <taxon>Craniata</taxon>
        <taxon>Vertebrata</taxon>
        <taxon>Euteleostomi</taxon>
        <taxon>Actinopterygii</taxon>
        <taxon>Neopterygii</taxon>
        <taxon>Teleostei</taxon>
        <taxon>Protacanthopterygii</taxon>
        <taxon>Salmoniformes</taxon>
        <taxon>Salmonidae</taxon>
        <taxon>Salmoninae</taxon>
        <taxon>Salmo</taxon>
    </lineage>
</organism>
<dbReference type="GeneTree" id="ENSGT00950000183159"/>
<dbReference type="InParanoid" id="A0A674AMD9"/>
<evidence type="ECO:0000313" key="2">
    <source>
        <dbReference type="Proteomes" id="UP000472277"/>
    </source>
</evidence>
<dbReference type="AlphaFoldDB" id="A0A674AMD9"/>
<dbReference type="Gene3D" id="1.10.418.10">
    <property type="entry name" value="Calponin-like domain"/>
    <property type="match status" value="1"/>
</dbReference>
<dbReference type="GO" id="GO:0030155">
    <property type="term" value="P:regulation of cell adhesion"/>
    <property type="evidence" value="ECO:0007669"/>
    <property type="project" value="InterPro"/>
</dbReference>
<keyword evidence="2" id="KW-1185">Reference proteome</keyword>
<reference evidence="1" key="2">
    <citation type="submission" date="2025-09" db="UniProtKB">
        <authorList>
            <consortium name="Ensembl"/>
        </authorList>
    </citation>
    <scope>IDENTIFICATION</scope>
</reference>
<dbReference type="InterPro" id="IPR029978">
    <property type="entry name" value="LMO-7"/>
</dbReference>